<dbReference type="Proteomes" id="UP000324629">
    <property type="component" value="Unassembled WGS sequence"/>
</dbReference>
<accession>A0A5J4NMU0</accession>
<reference evidence="1 2" key="1">
    <citation type="journal article" date="2019" name="Gigascience">
        <title>Whole-genome sequence of the oriental lung fluke Paragonimus westermani.</title>
        <authorList>
            <person name="Oey H."/>
            <person name="Zakrzewski M."/>
            <person name="Narain K."/>
            <person name="Devi K.R."/>
            <person name="Agatsuma T."/>
            <person name="Nawaratna S."/>
            <person name="Gobert G.N."/>
            <person name="Jones M.K."/>
            <person name="Ragan M.A."/>
            <person name="McManus D.P."/>
            <person name="Krause L."/>
        </authorList>
    </citation>
    <scope>NUCLEOTIDE SEQUENCE [LARGE SCALE GENOMIC DNA]</scope>
    <source>
        <strain evidence="1 2">IND2009</strain>
    </source>
</reference>
<keyword evidence="2" id="KW-1185">Reference proteome</keyword>
<organism evidence="1 2">
    <name type="scientific">Paragonimus westermani</name>
    <dbReference type="NCBI Taxonomy" id="34504"/>
    <lineage>
        <taxon>Eukaryota</taxon>
        <taxon>Metazoa</taxon>
        <taxon>Spiralia</taxon>
        <taxon>Lophotrochozoa</taxon>
        <taxon>Platyhelminthes</taxon>
        <taxon>Trematoda</taxon>
        <taxon>Digenea</taxon>
        <taxon>Plagiorchiida</taxon>
        <taxon>Troglotremata</taxon>
        <taxon>Troglotrematidae</taxon>
        <taxon>Paragonimus</taxon>
    </lineage>
</organism>
<feature type="non-terminal residue" evidence="1">
    <location>
        <position position="1"/>
    </location>
</feature>
<dbReference type="EMBL" id="QNGE01001729">
    <property type="protein sequence ID" value="KAA3676955.1"/>
    <property type="molecule type" value="Genomic_DNA"/>
</dbReference>
<evidence type="ECO:0000313" key="1">
    <source>
        <dbReference type="EMBL" id="KAA3676955.1"/>
    </source>
</evidence>
<sequence length="155" mass="17566">TSVHSDFPLASDEHCVSSGESTVTTDRSRQTYSLLGLEWSVWRDVEQGGGAGSPKRKSKPTDTNEHRGLLLPFSLFSPSTWMRYFGVTWRQCCFWITSLTPSEFSTDVSPFFVSGLPDSSTRFKRRIRTKRCKLVYTPACKGCSNCWESRKQASF</sequence>
<dbReference type="AlphaFoldDB" id="A0A5J4NMU0"/>
<protein>
    <submittedName>
        <fullName evidence="1">Uncharacterized protein</fullName>
    </submittedName>
</protein>
<proteinExistence type="predicted"/>
<gene>
    <name evidence="1" type="ORF">DEA37_0002506</name>
</gene>
<evidence type="ECO:0000313" key="2">
    <source>
        <dbReference type="Proteomes" id="UP000324629"/>
    </source>
</evidence>
<comment type="caution">
    <text evidence="1">The sequence shown here is derived from an EMBL/GenBank/DDBJ whole genome shotgun (WGS) entry which is preliminary data.</text>
</comment>
<name>A0A5J4NMU0_9TREM</name>